<feature type="compositionally biased region" description="Acidic residues" evidence="7">
    <location>
        <begin position="1315"/>
        <end position="1324"/>
    </location>
</feature>
<name>A0A9D4G7J6_DREPO</name>
<reference evidence="10" key="1">
    <citation type="journal article" date="2019" name="bioRxiv">
        <title>The Genome of the Zebra Mussel, Dreissena polymorpha: A Resource for Invasive Species Research.</title>
        <authorList>
            <person name="McCartney M.A."/>
            <person name="Auch B."/>
            <person name="Kono T."/>
            <person name="Mallez S."/>
            <person name="Zhang Y."/>
            <person name="Obille A."/>
            <person name="Becker A."/>
            <person name="Abrahante J.E."/>
            <person name="Garbe J."/>
            <person name="Badalamenti J.P."/>
            <person name="Herman A."/>
            <person name="Mangelson H."/>
            <person name="Liachko I."/>
            <person name="Sullivan S."/>
            <person name="Sone E.D."/>
            <person name="Koren S."/>
            <person name="Silverstein K.A.T."/>
            <person name="Beckman K.B."/>
            <person name="Gohl D.M."/>
        </authorList>
    </citation>
    <scope>NUCLEOTIDE SEQUENCE</scope>
    <source>
        <strain evidence="10">Duluth1</strain>
        <tissue evidence="10">Whole animal</tissue>
    </source>
</reference>
<evidence type="ECO:0000259" key="8">
    <source>
        <dbReference type="PROSITE" id="PS50016"/>
    </source>
</evidence>
<comment type="subcellular location">
    <subcellularLocation>
        <location evidence="1">Nucleus</location>
    </subcellularLocation>
</comment>
<feature type="compositionally biased region" description="Polar residues" evidence="7">
    <location>
        <begin position="1897"/>
        <end position="1924"/>
    </location>
</feature>
<feature type="region of interest" description="Disordered" evidence="7">
    <location>
        <begin position="1704"/>
        <end position="1724"/>
    </location>
</feature>
<feature type="compositionally biased region" description="Low complexity" evidence="7">
    <location>
        <begin position="919"/>
        <end position="933"/>
    </location>
</feature>
<dbReference type="InterPro" id="IPR018501">
    <property type="entry name" value="DDT_dom"/>
</dbReference>
<feature type="compositionally biased region" description="Polar residues" evidence="7">
    <location>
        <begin position="586"/>
        <end position="596"/>
    </location>
</feature>
<evidence type="ECO:0000256" key="6">
    <source>
        <dbReference type="PROSITE-ProRule" id="PRU00146"/>
    </source>
</evidence>
<feature type="region of interest" description="Disordered" evidence="7">
    <location>
        <begin position="488"/>
        <end position="508"/>
    </location>
</feature>
<dbReference type="Proteomes" id="UP000828390">
    <property type="component" value="Unassembled WGS sequence"/>
</dbReference>
<feature type="compositionally biased region" description="Acidic residues" evidence="7">
    <location>
        <begin position="1166"/>
        <end position="1177"/>
    </location>
</feature>
<feature type="compositionally biased region" description="Basic and acidic residues" evidence="7">
    <location>
        <begin position="1564"/>
        <end position="1580"/>
    </location>
</feature>
<dbReference type="InterPro" id="IPR011011">
    <property type="entry name" value="Znf_FYVE_PHD"/>
</dbReference>
<evidence type="ECO:0000256" key="1">
    <source>
        <dbReference type="ARBA" id="ARBA00004123"/>
    </source>
</evidence>
<dbReference type="InterPro" id="IPR001965">
    <property type="entry name" value="Znf_PHD"/>
</dbReference>
<keyword evidence="3 6" id="KW-0863">Zinc-finger</keyword>
<feature type="compositionally biased region" description="Acidic residues" evidence="7">
    <location>
        <begin position="1968"/>
        <end position="1977"/>
    </location>
</feature>
<feature type="compositionally biased region" description="Basic residues" evidence="7">
    <location>
        <begin position="1444"/>
        <end position="1456"/>
    </location>
</feature>
<evidence type="ECO:0000256" key="2">
    <source>
        <dbReference type="ARBA" id="ARBA00022723"/>
    </source>
</evidence>
<feature type="compositionally biased region" description="Basic and acidic residues" evidence="7">
    <location>
        <begin position="1504"/>
        <end position="1514"/>
    </location>
</feature>
<feature type="compositionally biased region" description="Polar residues" evidence="7">
    <location>
        <begin position="1704"/>
        <end position="1722"/>
    </location>
</feature>
<keyword evidence="5" id="KW-0539">Nucleus</keyword>
<feature type="compositionally biased region" description="Basic residues" evidence="7">
    <location>
        <begin position="1299"/>
        <end position="1309"/>
    </location>
</feature>
<keyword evidence="11" id="KW-1185">Reference proteome</keyword>
<feature type="compositionally biased region" description="Basic residues" evidence="7">
    <location>
        <begin position="1110"/>
        <end position="1121"/>
    </location>
</feature>
<dbReference type="SMART" id="SM00249">
    <property type="entry name" value="PHD"/>
    <property type="match status" value="1"/>
</dbReference>
<feature type="compositionally biased region" description="Basic and acidic residues" evidence="7">
    <location>
        <begin position="1458"/>
        <end position="1470"/>
    </location>
</feature>
<feature type="compositionally biased region" description="Acidic residues" evidence="7">
    <location>
        <begin position="1361"/>
        <end position="1370"/>
    </location>
</feature>
<feature type="compositionally biased region" description="Basic and acidic residues" evidence="7">
    <location>
        <begin position="1522"/>
        <end position="1531"/>
    </location>
</feature>
<dbReference type="InterPro" id="IPR028938">
    <property type="entry name" value="Rsf1-like"/>
</dbReference>
<dbReference type="Pfam" id="PF00628">
    <property type="entry name" value="PHD"/>
    <property type="match status" value="1"/>
</dbReference>
<organism evidence="10 11">
    <name type="scientific">Dreissena polymorpha</name>
    <name type="common">Zebra mussel</name>
    <name type="synonym">Mytilus polymorpha</name>
    <dbReference type="NCBI Taxonomy" id="45954"/>
    <lineage>
        <taxon>Eukaryota</taxon>
        <taxon>Metazoa</taxon>
        <taxon>Spiralia</taxon>
        <taxon>Lophotrochozoa</taxon>
        <taxon>Mollusca</taxon>
        <taxon>Bivalvia</taxon>
        <taxon>Autobranchia</taxon>
        <taxon>Heteroconchia</taxon>
        <taxon>Euheterodonta</taxon>
        <taxon>Imparidentia</taxon>
        <taxon>Neoheterodontei</taxon>
        <taxon>Myida</taxon>
        <taxon>Dreissenoidea</taxon>
        <taxon>Dreissenidae</taxon>
        <taxon>Dreissena</taxon>
    </lineage>
</organism>
<dbReference type="InterPro" id="IPR019786">
    <property type="entry name" value="Zinc_finger_PHD-type_CS"/>
</dbReference>
<proteinExistence type="predicted"/>
<feature type="compositionally biased region" description="Polar residues" evidence="7">
    <location>
        <begin position="207"/>
        <end position="219"/>
    </location>
</feature>
<dbReference type="PROSITE" id="PS01359">
    <property type="entry name" value="ZF_PHD_1"/>
    <property type="match status" value="1"/>
</dbReference>
<feature type="compositionally biased region" description="Polar residues" evidence="7">
    <location>
        <begin position="1494"/>
        <end position="1503"/>
    </location>
</feature>
<evidence type="ECO:0000256" key="5">
    <source>
        <dbReference type="ARBA" id="ARBA00023242"/>
    </source>
</evidence>
<evidence type="ECO:0000259" key="9">
    <source>
        <dbReference type="PROSITE" id="PS50827"/>
    </source>
</evidence>
<evidence type="ECO:0000256" key="7">
    <source>
        <dbReference type="SAM" id="MobiDB-lite"/>
    </source>
</evidence>
<feature type="compositionally biased region" description="Basic and acidic residues" evidence="7">
    <location>
        <begin position="366"/>
        <end position="377"/>
    </location>
</feature>
<comment type="caution">
    <text evidence="10">The sequence shown here is derived from an EMBL/GenBank/DDBJ whole genome shotgun (WGS) entry which is preliminary data.</text>
</comment>
<feature type="region of interest" description="Disordered" evidence="7">
    <location>
        <begin position="1489"/>
        <end position="1644"/>
    </location>
</feature>
<evidence type="ECO:0000313" key="11">
    <source>
        <dbReference type="Proteomes" id="UP000828390"/>
    </source>
</evidence>
<dbReference type="EMBL" id="JAIWYP010000006">
    <property type="protein sequence ID" value="KAH3811913.1"/>
    <property type="molecule type" value="Genomic_DNA"/>
</dbReference>
<dbReference type="GO" id="GO:0042393">
    <property type="term" value="F:histone binding"/>
    <property type="evidence" value="ECO:0007669"/>
    <property type="project" value="TreeGrafter"/>
</dbReference>
<feature type="region of interest" description="Disordered" evidence="7">
    <location>
        <begin position="568"/>
        <end position="793"/>
    </location>
</feature>
<dbReference type="GO" id="GO:0045892">
    <property type="term" value="P:negative regulation of DNA-templated transcription"/>
    <property type="evidence" value="ECO:0007669"/>
    <property type="project" value="TreeGrafter"/>
</dbReference>
<feature type="compositionally biased region" description="Basic residues" evidence="7">
    <location>
        <begin position="969"/>
        <end position="984"/>
    </location>
</feature>
<feature type="region of interest" description="Disordered" evidence="7">
    <location>
        <begin position="294"/>
        <end position="461"/>
    </location>
</feature>
<feature type="compositionally biased region" description="Basic residues" evidence="7">
    <location>
        <begin position="1151"/>
        <end position="1160"/>
    </location>
</feature>
<sequence length="1990" mass="221776">MATESQSVCLSNPNFAVICSFLDKYGEILGLPAVGYSDIENWIEDSKDVHPTLIDIHVKLLRRIHKKYSSVSTERWEKTVIKFCYKYCSVDAWEMEQKGYMSAKVSTKLMLLKNLLEAQFDTNKKFNDKINEMTAEEMRFLPIGRDKHGLAYWFFLDKELNVRVFREDQDDVDSESWELVCNTRDGLARLVSCLQTGTDIKPEVSDFSDSSLKSEPASDSNDDSMDSFKQRTPIGPSPLTIKLELSDSETQIASGESKPPILLKISKPESESPSKLLQNKFKKKKASELKKIICKLKDDEKNMEKDAKNEMANESQADELVEKKENVESDDENSSEKTDNLKAENRKKHVKPVLKSETADNSENTDETKTDEAKTDEVDGGNGLEKDAEGDDYEIVPVKQNVSAVDEPSKSDKGESVDVSKKCVAKEKISKKSRKRKQAKNITDSESTSEEDDKVVNENMSETKREIKTALRKTAKVENIGNDHLIKADSAIQHDDSHKDEVEEIERKKKINEEDVNTLDSTCNVLDTYKENKSSINEVNEVELDKGTKTKENDSGIKDEATLDIELNKSTKNVENDSGKQDKATVETSIVHNDNNLDVDDATSETKTEVKDERDAEPEEKPVKKLTGLLAHSRQTMKRQAENNADIEIVEPASKRSKLRGRVSSKGRGKRPVATTTDSSSDSDDVPLSSMAGRGVGRSPKGKVVPIGRNSKTPQKSEESPSKSEQNEDSEDMGLRRSARVRTLRARKRSPSPVYLPSESEEHTDDFDDDEFTLKSNTRKRREPKEVDEEVPKGRNALRFEAKTSNKIGKKKCEDVEEEAFPCVKCNLSHQPEWILLCDKCDAGYHTACLRPPLMVIPEGDWFCPPCEHAMLTEKLEEKLKSLDQAIVKNDRMIKRKERLAFVSVSLDNVLKEPKQQRVGRGPAGRSGRARGPIQYSDDESETGTSSTESSGSASESTSESERSEDDRRHKHHSSKPHKTKQRFVQRACRTKKEVSYRFEEFDELIMDAIEEDLSVPKEPRPKKVKPPGISRGKDMSNILGVSDEEEKAKKPPRKRKPRLTELDEEVDDDDTDDYQVSEASDSEATKSSENYESEDVSDQSEISCQRRSTGTRRSTRRNGRSRGIYSRYRGDFVVDSEYESEEEEVDTRRSGRRARRKPVSYRDYDSDETEIENNDDESFHSSDLSDSDFERKRNKKLAKSQKPASAKEKVRSGKRQRIRNVSSSEESSDDSTEEEDATPKKGKKPPNKTARYAESSDSEPVKTKKKNVIDSGEDSMSDKETTESSATEVSEDEVSTAKPKKNAGKPKKKVIESDSGENTEIEEETVKEPKVEAAETAGKDDSKPNVNESHTEESEHDESGAWEEIEVHDDDVKKVVEVVEETLKEVVKEGVKPEETIAEVGDEKVKEQKGTKAKPLKRGKAPKKSSTESKDVEEEVIEQAQPKKAKPLKRGKSPRKSLTESKDEEKIVEKIQPNKVIEHAQLVVVLEKIPENSIVSPTVTTHENMKSEEETTPKKKRGRKTKAEKQKTESETTTPEVTPKKRGRKVKGKADLGDTGQETLGEEPTKKKRGEEGKADVGVKSKKVAKGNNVDEKGNTEESGTAESMGKDGSESNQSVDKVKDDSPLSVRNKQNAPVGVVKPEIRQGVIVENKHLSDGTSSEQRPHDQMNPLQGLREMAMGNQVISGPQPSGFQPYSHANYGSNVPSSMNSQPQGFQPYSNQGAPPPGQYSAMHAGPYQGQPGMPTCSPQAGYPPNHGPMSPNSYQHSGQYMGHVPHSQHGPSSGYYPPGYRSDMASGDGFSGPQGTQLPYQHGPYPHGYHGNQGPYHHSQRGPMFGPGSGPGPNQYPTHPGSGGAMNHPPHPSHPHPGSMGQQFHHLGMQGYNYPPHMHPHGGPYHSSQPPYSGAPNSQPFSPQGMSSPTQPLRPTTRLATPALLHGSGTSPRPEGPMETPNRGFMMDNILKSSQDSNEVEDSAEVSDIDRYTSFLCKDK</sequence>
<dbReference type="InterPro" id="IPR019787">
    <property type="entry name" value="Znf_PHD-finger"/>
</dbReference>
<evidence type="ECO:0000256" key="4">
    <source>
        <dbReference type="ARBA" id="ARBA00022833"/>
    </source>
</evidence>
<gene>
    <name evidence="10" type="ORF">DPMN_140330</name>
</gene>
<evidence type="ECO:0008006" key="12">
    <source>
        <dbReference type="Google" id="ProtNLM"/>
    </source>
</evidence>
<dbReference type="PROSITE" id="PS50827">
    <property type="entry name" value="DDT"/>
    <property type="match status" value="1"/>
</dbReference>
<keyword evidence="2" id="KW-0479">Metal-binding</keyword>
<dbReference type="SUPFAM" id="SSF57903">
    <property type="entry name" value="FYVE/PHD zinc finger"/>
    <property type="match status" value="1"/>
</dbReference>
<feature type="compositionally biased region" description="Basic and acidic residues" evidence="7">
    <location>
        <begin position="715"/>
        <end position="726"/>
    </location>
</feature>
<feature type="compositionally biased region" description="Basic and acidic residues" evidence="7">
    <location>
        <begin position="1371"/>
        <end position="1411"/>
    </location>
</feature>
<feature type="compositionally biased region" description="Low complexity" evidence="7">
    <location>
        <begin position="1881"/>
        <end position="1896"/>
    </location>
</feature>
<protein>
    <recommendedName>
        <fullName evidence="12">Remodeling and spacing factor 1</fullName>
    </recommendedName>
</protein>
<feature type="compositionally biased region" description="Low complexity" evidence="7">
    <location>
        <begin position="943"/>
        <end position="958"/>
    </location>
</feature>
<dbReference type="PROSITE" id="PS50016">
    <property type="entry name" value="ZF_PHD_2"/>
    <property type="match status" value="1"/>
</dbReference>
<feature type="domain" description="PHD-type" evidence="8">
    <location>
        <begin position="820"/>
        <end position="870"/>
    </location>
</feature>
<feature type="compositionally biased region" description="Basic and acidic residues" evidence="7">
    <location>
        <begin position="1325"/>
        <end position="1360"/>
    </location>
</feature>
<feature type="compositionally biased region" description="Basic residues" evidence="7">
    <location>
        <begin position="655"/>
        <end position="671"/>
    </location>
</feature>
<feature type="compositionally biased region" description="Basic and acidic residues" evidence="7">
    <location>
        <begin position="334"/>
        <end position="344"/>
    </location>
</feature>
<feature type="compositionally biased region" description="Acidic residues" evidence="7">
    <location>
        <begin position="762"/>
        <end position="771"/>
    </location>
</feature>
<feature type="compositionally biased region" description="Basic residues" evidence="7">
    <location>
        <begin position="737"/>
        <end position="750"/>
    </location>
</feature>
<feature type="compositionally biased region" description="Basic and acidic residues" evidence="7">
    <location>
        <begin position="407"/>
        <end position="430"/>
    </location>
</feature>
<dbReference type="PANTHER" id="PTHR14296">
    <property type="entry name" value="REMODELING AND SPACING FACTOR 1"/>
    <property type="match status" value="1"/>
</dbReference>
<feature type="region of interest" description="Disordered" evidence="7">
    <location>
        <begin position="914"/>
        <end position="990"/>
    </location>
</feature>
<feature type="compositionally biased region" description="Acidic residues" evidence="7">
    <location>
        <begin position="1227"/>
        <end position="1237"/>
    </location>
</feature>
<dbReference type="PANTHER" id="PTHR14296:SF16">
    <property type="entry name" value="REMODELING AND SPACING FACTOR 1"/>
    <property type="match status" value="1"/>
</dbReference>
<evidence type="ECO:0000313" key="10">
    <source>
        <dbReference type="EMBL" id="KAH3811913.1"/>
    </source>
</evidence>
<feature type="region of interest" description="Disordered" evidence="7">
    <location>
        <begin position="1011"/>
        <end position="1473"/>
    </location>
</feature>
<reference evidence="10" key="2">
    <citation type="submission" date="2020-11" db="EMBL/GenBank/DDBJ databases">
        <authorList>
            <person name="McCartney M.A."/>
            <person name="Auch B."/>
            <person name="Kono T."/>
            <person name="Mallez S."/>
            <person name="Becker A."/>
            <person name="Gohl D.M."/>
            <person name="Silverstein K.A.T."/>
            <person name="Koren S."/>
            <person name="Bechman K.B."/>
            <person name="Herman A."/>
            <person name="Abrahante J.E."/>
            <person name="Garbe J."/>
        </authorList>
    </citation>
    <scope>NUCLEOTIDE SEQUENCE</scope>
    <source>
        <strain evidence="10">Duluth1</strain>
        <tissue evidence="10">Whole animal</tissue>
    </source>
</reference>
<dbReference type="Gene3D" id="2.30.30.1150">
    <property type="match status" value="1"/>
</dbReference>
<evidence type="ECO:0000256" key="3">
    <source>
        <dbReference type="ARBA" id="ARBA00022771"/>
    </source>
</evidence>
<feature type="compositionally biased region" description="Basic and acidic residues" evidence="7">
    <location>
        <begin position="604"/>
        <end position="623"/>
    </location>
</feature>
<feature type="compositionally biased region" description="Basic residues" evidence="7">
    <location>
        <begin position="1412"/>
        <end position="1424"/>
    </location>
</feature>
<accession>A0A9D4G7J6</accession>
<dbReference type="CDD" id="cd15543">
    <property type="entry name" value="PHD_RSF1"/>
    <property type="match status" value="1"/>
</dbReference>
<dbReference type="GO" id="GO:0008270">
    <property type="term" value="F:zinc ion binding"/>
    <property type="evidence" value="ECO:0007669"/>
    <property type="project" value="UniProtKB-KW"/>
</dbReference>
<feature type="domain" description="DDT" evidence="9">
    <location>
        <begin position="9"/>
        <end position="70"/>
    </location>
</feature>
<feature type="compositionally biased region" description="Acidic residues" evidence="7">
    <location>
        <begin position="1135"/>
        <end position="1146"/>
    </location>
</feature>
<feature type="region of interest" description="Disordered" evidence="7">
    <location>
        <begin position="1753"/>
        <end position="1977"/>
    </location>
</feature>
<feature type="compositionally biased region" description="Acidic residues" evidence="7">
    <location>
        <begin position="1063"/>
        <end position="1076"/>
    </location>
</feature>
<feature type="compositionally biased region" description="Basic and acidic residues" evidence="7">
    <location>
        <begin position="568"/>
        <end position="585"/>
    </location>
</feature>
<dbReference type="GO" id="GO:0031213">
    <property type="term" value="C:RSF complex"/>
    <property type="evidence" value="ECO:0007669"/>
    <property type="project" value="InterPro"/>
</dbReference>
<feature type="region of interest" description="Disordered" evidence="7">
    <location>
        <begin position="204"/>
        <end position="281"/>
    </location>
</feature>
<feature type="compositionally biased region" description="Basic and acidic residues" evidence="7">
    <location>
        <begin position="294"/>
        <end position="311"/>
    </location>
</feature>
<keyword evidence="4" id="KW-0862">Zinc</keyword>